<protein>
    <submittedName>
        <fullName evidence="2">Uncharacterized protein</fullName>
    </submittedName>
</protein>
<name>A0A644UBB6_9ZZZZ</name>
<reference evidence="2" key="1">
    <citation type="submission" date="2019-08" db="EMBL/GenBank/DDBJ databases">
        <authorList>
            <person name="Kucharzyk K."/>
            <person name="Murdoch R.W."/>
            <person name="Higgins S."/>
            <person name="Loffler F."/>
        </authorList>
    </citation>
    <scope>NUCLEOTIDE SEQUENCE</scope>
</reference>
<comment type="caution">
    <text evidence="2">The sequence shown here is derived from an EMBL/GenBank/DDBJ whole genome shotgun (WGS) entry which is preliminary data.</text>
</comment>
<gene>
    <name evidence="2" type="ORF">SDC9_21987</name>
</gene>
<dbReference type="AlphaFoldDB" id="A0A644UBB6"/>
<proteinExistence type="predicted"/>
<organism evidence="2">
    <name type="scientific">bioreactor metagenome</name>
    <dbReference type="NCBI Taxonomy" id="1076179"/>
    <lineage>
        <taxon>unclassified sequences</taxon>
        <taxon>metagenomes</taxon>
        <taxon>ecological metagenomes</taxon>
    </lineage>
</organism>
<evidence type="ECO:0000313" key="2">
    <source>
        <dbReference type="EMBL" id="MPL76142.1"/>
    </source>
</evidence>
<dbReference type="EMBL" id="VSSQ01000095">
    <property type="protein sequence ID" value="MPL76142.1"/>
    <property type="molecule type" value="Genomic_DNA"/>
</dbReference>
<evidence type="ECO:0000256" key="1">
    <source>
        <dbReference type="SAM" id="MobiDB-lite"/>
    </source>
</evidence>
<feature type="region of interest" description="Disordered" evidence="1">
    <location>
        <begin position="1"/>
        <end position="21"/>
    </location>
</feature>
<sequence>MNHDVTPEARTSEGTIGPPNKCTVTQPQNPACCERCPYPSVGFICWSPDGSCLKTEVEKISRRSKGR</sequence>
<accession>A0A644UBB6</accession>
<feature type="compositionally biased region" description="Basic and acidic residues" evidence="1">
    <location>
        <begin position="1"/>
        <end position="11"/>
    </location>
</feature>